<evidence type="ECO:0000256" key="2">
    <source>
        <dbReference type="ARBA" id="ARBA00022475"/>
    </source>
</evidence>
<dbReference type="PROSITE" id="PS50125">
    <property type="entry name" value="GUANYLATE_CYCLASE_2"/>
    <property type="match status" value="1"/>
</dbReference>
<comment type="subcellular location">
    <subcellularLocation>
        <location evidence="1">Cell membrane</location>
        <topology evidence="1">Multi-pass membrane protein</topology>
    </subcellularLocation>
</comment>
<dbReference type="InterPro" id="IPR040511">
    <property type="entry name" value="AGS_C"/>
</dbReference>
<dbReference type="EMBL" id="CP148074">
    <property type="protein sequence ID" value="WXL23894.1"/>
    <property type="molecule type" value="Genomic_DNA"/>
</dbReference>
<evidence type="ECO:0000256" key="1">
    <source>
        <dbReference type="ARBA" id="ARBA00004651"/>
    </source>
</evidence>
<accession>A0ABZ2RA56</accession>
<dbReference type="Pfam" id="PF18134">
    <property type="entry name" value="AGS_C"/>
    <property type="match status" value="1"/>
</dbReference>
<name>A0ABZ2RA56_ECTME</name>
<evidence type="ECO:0000313" key="6">
    <source>
        <dbReference type="Proteomes" id="UP001476583"/>
    </source>
</evidence>
<feature type="domain" description="Guanylate cyclase" evidence="4">
    <location>
        <begin position="99"/>
        <end position="205"/>
    </location>
</feature>
<keyword evidence="3" id="KW-0472">Membrane</keyword>
<dbReference type="InterPro" id="IPR050697">
    <property type="entry name" value="Adenylyl/Guanylyl_Cyclase_3/4"/>
</dbReference>
<dbReference type="Gene3D" id="3.30.70.1230">
    <property type="entry name" value="Nucleotide cyclase"/>
    <property type="match status" value="1"/>
</dbReference>
<dbReference type="InterPro" id="IPR001054">
    <property type="entry name" value="A/G_cyclase"/>
</dbReference>
<protein>
    <submittedName>
        <fullName evidence="5">Adenylate/guanylate cyclase domain-containing protein</fullName>
    </submittedName>
</protein>
<dbReference type="PANTHER" id="PTHR43081:SF17">
    <property type="entry name" value="BLL5647 PROTEIN"/>
    <property type="match status" value="1"/>
</dbReference>
<evidence type="ECO:0000313" key="5">
    <source>
        <dbReference type="EMBL" id="WXL23894.1"/>
    </source>
</evidence>
<sequence>MSSLKDVYKSFDHVFDRSITKSLRATSFGLDSLNESVPARRMDSGEMLSNANVAEAEFGIQEAIRGLFGKKRTNAHSIGGHPDFKHLTAPGMSEYGFNVSLFMDIKGSTKLGLIYSPEEVFFIKNTIIRCAIETIRAFDGHVHRIMGDAVLAFFRADGVSARNAAIDAVNCGCYLVEFMRQLVAPKLRVNNVDDDVGIRVGVDYGKHDDVLWGMYGFQGSSEVTATSFYVDVAAKLQQSAPRNRVMIGESIRSLLDIHDELTELKRVNGGESVERYVMPNYTGVDGRPVNYKKYVLKQEKYFALLPKPEWQDAPIKISALIKPKENIVYSNPDAYHACSRGLPKGVGVDFKAKFSLPYTIGKVQVRFRVKNHGVEAGDELTYEKDVDAQYNRERGEYWASYWRGTAYTGLHYMGVTVLVDGRVEYKEQDFGVYIGAPS</sequence>
<proteinExistence type="predicted"/>
<keyword evidence="2" id="KW-1003">Cell membrane</keyword>
<dbReference type="CDD" id="cd07302">
    <property type="entry name" value="CHD"/>
    <property type="match status" value="1"/>
</dbReference>
<dbReference type="SUPFAM" id="SSF55073">
    <property type="entry name" value="Nucleotide cyclase"/>
    <property type="match status" value="1"/>
</dbReference>
<dbReference type="Proteomes" id="UP001476583">
    <property type="component" value="Chromosome"/>
</dbReference>
<evidence type="ECO:0000256" key="3">
    <source>
        <dbReference type="ARBA" id="ARBA00023136"/>
    </source>
</evidence>
<reference evidence="5 6" key="1">
    <citation type="submission" date="2024-03" db="EMBL/GenBank/DDBJ databases">
        <title>Complete genome of BD2.</title>
        <authorList>
            <person name="Cao G."/>
        </authorList>
    </citation>
    <scope>NUCLEOTIDE SEQUENCE [LARGE SCALE GENOMIC DNA]</scope>
    <source>
        <strain evidence="5 6">BD2</strain>
    </source>
</reference>
<gene>
    <name evidence="5" type="ORF">WG219_11050</name>
</gene>
<dbReference type="Pfam" id="PF00211">
    <property type="entry name" value="Guanylate_cyc"/>
    <property type="match status" value="1"/>
</dbReference>
<dbReference type="PANTHER" id="PTHR43081">
    <property type="entry name" value="ADENYLATE CYCLASE, TERMINAL-DIFFERENTIATION SPECIFIC-RELATED"/>
    <property type="match status" value="1"/>
</dbReference>
<organism evidence="5 6">
    <name type="scientific">Ectopseudomonas mendocina</name>
    <name type="common">Pseudomonas mendocina</name>
    <dbReference type="NCBI Taxonomy" id="300"/>
    <lineage>
        <taxon>Bacteria</taxon>
        <taxon>Pseudomonadati</taxon>
        <taxon>Pseudomonadota</taxon>
        <taxon>Gammaproteobacteria</taxon>
        <taxon>Pseudomonadales</taxon>
        <taxon>Pseudomonadaceae</taxon>
        <taxon>Ectopseudomonas</taxon>
    </lineage>
</organism>
<evidence type="ECO:0000259" key="4">
    <source>
        <dbReference type="PROSITE" id="PS50125"/>
    </source>
</evidence>
<dbReference type="InterPro" id="IPR029787">
    <property type="entry name" value="Nucleotide_cyclase"/>
</dbReference>
<keyword evidence="6" id="KW-1185">Reference proteome</keyword>